<reference evidence="6 7" key="1">
    <citation type="submission" date="2007-05" db="EMBL/GenBank/DDBJ databases">
        <title>Complete sequence of chromosome of Acidiphilium cryptum JF-5.</title>
        <authorList>
            <consortium name="US DOE Joint Genome Institute"/>
            <person name="Copeland A."/>
            <person name="Lucas S."/>
            <person name="Lapidus A."/>
            <person name="Barry K."/>
            <person name="Detter J.C."/>
            <person name="Glavina del Rio T."/>
            <person name="Hammon N."/>
            <person name="Israni S."/>
            <person name="Dalin E."/>
            <person name="Tice H."/>
            <person name="Pitluck S."/>
            <person name="Sims D."/>
            <person name="Brettin T."/>
            <person name="Bruce D."/>
            <person name="Han C."/>
            <person name="Schmutz J."/>
            <person name="Larimer F."/>
            <person name="Land M."/>
            <person name="Hauser L."/>
            <person name="Kyrpides N."/>
            <person name="Kim E."/>
            <person name="Magnuson T."/>
            <person name="Richardson P."/>
        </authorList>
    </citation>
    <scope>NUCLEOTIDE SEQUENCE [LARGE SCALE GENOMIC DNA]</scope>
    <source>
        <strain evidence="6 7">JF-5</strain>
    </source>
</reference>
<evidence type="ECO:0000256" key="3">
    <source>
        <dbReference type="ARBA" id="ARBA00023125"/>
    </source>
</evidence>
<dbReference type="HOGENOM" id="CLU_063829_0_1_5"/>
<evidence type="ECO:0000256" key="4">
    <source>
        <dbReference type="ARBA" id="ARBA00023163"/>
    </source>
</evidence>
<dbReference type="InterPro" id="IPR000847">
    <property type="entry name" value="LysR_HTH_N"/>
</dbReference>
<dbReference type="Gene3D" id="1.10.10.10">
    <property type="entry name" value="Winged helix-like DNA-binding domain superfamily/Winged helix DNA-binding domain"/>
    <property type="match status" value="1"/>
</dbReference>
<keyword evidence="3" id="KW-0238">DNA-binding</keyword>
<protein>
    <submittedName>
        <fullName evidence="6">Transcriptional regulator, LysR family</fullName>
    </submittedName>
</protein>
<dbReference type="PANTHER" id="PTHR30579">
    <property type="entry name" value="TRANSCRIPTIONAL REGULATOR"/>
    <property type="match status" value="1"/>
</dbReference>
<dbReference type="PANTHER" id="PTHR30579:SF2">
    <property type="entry name" value="HTH-TYPE TRANSCRIPTIONAL REGULATOR ARGP"/>
    <property type="match status" value="1"/>
</dbReference>
<evidence type="ECO:0000259" key="5">
    <source>
        <dbReference type="PROSITE" id="PS50931"/>
    </source>
</evidence>
<dbReference type="eggNOG" id="COG0583">
    <property type="taxonomic scope" value="Bacteria"/>
</dbReference>
<dbReference type="InterPro" id="IPR036388">
    <property type="entry name" value="WH-like_DNA-bd_sf"/>
</dbReference>
<dbReference type="NCBIfam" id="NF009888">
    <property type="entry name" value="PRK13348.1"/>
    <property type="match status" value="1"/>
</dbReference>
<dbReference type="GO" id="GO:0003677">
    <property type="term" value="F:DNA binding"/>
    <property type="evidence" value="ECO:0007669"/>
    <property type="project" value="UniProtKB-KW"/>
</dbReference>
<evidence type="ECO:0000256" key="2">
    <source>
        <dbReference type="ARBA" id="ARBA00023015"/>
    </source>
</evidence>
<dbReference type="InterPro" id="IPR050176">
    <property type="entry name" value="LTTR"/>
</dbReference>
<feature type="domain" description="HTH lysR-type" evidence="5">
    <location>
        <begin position="2"/>
        <end position="58"/>
    </location>
</feature>
<dbReference type="Proteomes" id="UP000000245">
    <property type="component" value="Chromosome"/>
</dbReference>
<keyword evidence="2" id="KW-0805">Transcription regulation</keyword>
<dbReference type="SUPFAM" id="SSF53850">
    <property type="entry name" value="Periplasmic binding protein-like II"/>
    <property type="match status" value="1"/>
</dbReference>
<sequence>MLDYSALAAVGAVIREGSFERAAHALGITASAVSQRVRGLEERLGSVLIVRGQPCVPTDMGRALCAHLDRVRLLEDDLAPALALTGAVSPLTLKVAVNADSLATWFPQAAAAFGRGAGILLDLALDDEAHTADRLRSGEVLAAVTADPEPVQGCRTILLGALPYVSCASPDFMARHFAGGVNRDTLMRAPHMRFDRRDAWQARWASEAHGVELAAPTHWIPSTHAFLDLCIAGLAWGLHPAPLAEPHLAAGRLTELPPGLRIDVKLYWTVARLHARALETLTRAVCATATEWLDD</sequence>
<dbReference type="RefSeq" id="WP_012040301.1">
    <property type="nucleotide sequence ID" value="NC_009484.1"/>
</dbReference>
<dbReference type="AlphaFoldDB" id="A5G283"/>
<dbReference type="KEGG" id="acr:Acry_2774"/>
<dbReference type="STRING" id="349163.Acry_2774"/>
<dbReference type="GO" id="GO:0003700">
    <property type="term" value="F:DNA-binding transcription factor activity"/>
    <property type="evidence" value="ECO:0007669"/>
    <property type="project" value="InterPro"/>
</dbReference>
<dbReference type="InterPro" id="IPR005119">
    <property type="entry name" value="LysR_subst-bd"/>
</dbReference>
<dbReference type="PROSITE" id="PS50931">
    <property type="entry name" value="HTH_LYSR"/>
    <property type="match status" value="1"/>
</dbReference>
<evidence type="ECO:0000313" key="7">
    <source>
        <dbReference type="Proteomes" id="UP000000245"/>
    </source>
</evidence>
<keyword evidence="4" id="KW-0804">Transcription</keyword>
<organism evidence="6 7">
    <name type="scientific">Acidiphilium cryptum (strain JF-5)</name>
    <dbReference type="NCBI Taxonomy" id="349163"/>
    <lineage>
        <taxon>Bacteria</taxon>
        <taxon>Pseudomonadati</taxon>
        <taxon>Pseudomonadota</taxon>
        <taxon>Alphaproteobacteria</taxon>
        <taxon>Acetobacterales</taxon>
        <taxon>Acidocellaceae</taxon>
        <taxon>Acidiphilium</taxon>
    </lineage>
</organism>
<proteinExistence type="inferred from homology"/>
<dbReference type="EMBL" id="CP000697">
    <property type="protein sequence ID" value="ABQ31965.1"/>
    <property type="molecule type" value="Genomic_DNA"/>
</dbReference>
<evidence type="ECO:0000256" key="1">
    <source>
        <dbReference type="ARBA" id="ARBA00009437"/>
    </source>
</evidence>
<name>A5G283_ACICJ</name>
<accession>A5G283</accession>
<gene>
    <name evidence="6" type="ordered locus">Acry_2774</name>
</gene>
<dbReference type="Pfam" id="PF03466">
    <property type="entry name" value="LysR_substrate"/>
    <property type="match status" value="1"/>
</dbReference>
<evidence type="ECO:0000313" key="6">
    <source>
        <dbReference type="EMBL" id="ABQ31965.1"/>
    </source>
</evidence>
<keyword evidence="7" id="KW-1185">Reference proteome</keyword>
<dbReference type="InterPro" id="IPR017685">
    <property type="entry name" value="ArgP"/>
</dbReference>
<dbReference type="NCBIfam" id="NF002964">
    <property type="entry name" value="PRK03635.1"/>
    <property type="match status" value="1"/>
</dbReference>
<dbReference type="Pfam" id="PF00126">
    <property type="entry name" value="HTH_1"/>
    <property type="match status" value="1"/>
</dbReference>
<dbReference type="InterPro" id="IPR036390">
    <property type="entry name" value="WH_DNA-bd_sf"/>
</dbReference>
<dbReference type="SUPFAM" id="SSF46785">
    <property type="entry name" value="Winged helix' DNA-binding domain"/>
    <property type="match status" value="1"/>
</dbReference>
<dbReference type="NCBIfam" id="TIGR03298">
    <property type="entry name" value="argP"/>
    <property type="match status" value="1"/>
</dbReference>
<comment type="similarity">
    <text evidence="1">Belongs to the LysR transcriptional regulatory family.</text>
</comment>
<dbReference type="Gene3D" id="3.40.190.290">
    <property type="match status" value="1"/>
</dbReference>